<dbReference type="Gene3D" id="3.40.50.1820">
    <property type="entry name" value="alpha/beta hydrolase"/>
    <property type="match status" value="1"/>
</dbReference>
<dbReference type="InterPro" id="IPR029058">
    <property type="entry name" value="AB_hydrolase_fold"/>
</dbReference>
<evidence type="ECO:0000313" key="4">
    <source>
        <dbReference type="EMBL" id="OUN02062.1"/>
    </source>
</evidence>
<dbReference type="InterPro" id="IPR000383">
    <property type="entry name" value="Xaa-Pro-like_dom"/>
</dbReference>
<protein>
    <submittedName>
        <fullName evidence="4">X-Pro dipeptidyl-peptidase</fullName>
    </submittedName>
</protein>
<dbReference type="Proteomes" id="UP000195772">
    <property type="component" value="Unassembled WGS sequence"/>
</dbReference>
<keyword evidence="2" id="KW-0732">Signal</keyword>
<reference evidence="5" key="1">
    <citation type="submission" date="2017-04" db="EMBL/GenBank/DDBJ databases">
        <title>Function of individual gut microbiota members based on whole genome sequencing of pure cultures obtained from chicken caecum.</title>
        <authorList>
            <person name="Medvecky M."/>
            <person name="Cejkova D."/>
            <person name="Polansky O."/>
            <person name="Karasova D."/>
            <person name="Kubasova T."/>
            <person name="Cizek A."/>
            <person name="Rychlik I."/>
        </authorList>
    </citation>
    <scope>NUCLEOTIDE SEQUENCE [LARGE SCALE GENOMIC DNA]</scope>
    <source>
        <strain evidence="5">An90</strain>
    </source>
</reference>
<dbReference type="Gene3D" id="2.60.120.260">
    <property type="entry name" value="Galactose-binding domain-like"/>
    <property type="match status" value="1"/>
</dbReference>
<evidence type="ECO:0000259" key="3">
    <source>
        <dbReference type="SMART" id="SM00939"/>
    </source>
</evidence>
<dbReference type="Pfam" id="PF08530">
    <property type="entry name" value="PepX_C"/>
    <property type="match status" value="1"/>
</dbReference>
<evidence type="ECO:0000313" key="5">
    <source>
        <dbReference type="Proteomes" id="UP000195772"/>
    </source>
</evidence>
<name>A0A1Y3QQY0_9BACT</name>
<comment type="caution">
    <text evidence="4">The sequence shown here is derived from an EMBL/GenBank/DDBJ whole genome shotgun (WGS) entry which is preliminary data.</text>
</comment>
<dbReference type="InterPro" id="IPR013736">
    <property type="entry name" value="Xaa-Pro_dipept_C"/>
</dbReference>
<dbReference type="SUPFAM" id="SSF53474">
    <property type="entry name" value="alpha/beta-Hydrolases"/>
    <property type="match status" value="1"/>
</dbReference>
<dbReference type="PROSITE" id="PS51257">
    <property type="entry name" value="PROKAR_LIPOPROTEIN"/>
    <property type="match status" value="1"/>
</dbReference>
<feature type="domain" description="Xaa-Pro dipeptidyl-peptidase C-terminal" evidence="3">
    <location>
        <begin position="350"/>
        <end position="601"/>
    </location>
</feature>
<accession>A0A1Y3QQY0</accession>
<evidence type="ECO:0000256" key="1">
    <source>
        <dbReference type="ARBA" id="ARBA00022801"/>
    </source>
</evidence>
<feature type="chain" id="PRO_5012395689" evidence="2">
    <location>
        <begin position="23"/>
        <end position="608"/>
    </location>
</feature>
<dbReference type="Pfam" id="PF02129">
    <property type="entry name" value="Peptidase_S15"/>
    <property type="match status" value="1"/>
</dbReference>
<feature type="signal peptide" evidence="2">
    <location>
        <begin position="1"/>
        <end position="22"/>
    </location>
</feature>
<dbReference type="NCBIfam" id="TIGR00976">
    <property type="entry name" value="CocE_NonD"/>
    <property type="match status" value="1"/>
</dbReference>
<dbReference type="OrthoDB" id="319764at2"/>
<proteinExistence type="predicted"/>
<dbReference type="SUPFAM" id="SSF49785">
    <property type="entry name" value="Galactose-binding domain-like"/>
    <property type="match status" value="1"/>
</dbReference>
<dbReference type="AlphaFoldDB" id="A0A1Y3QQY0"/>
<dbReference type="EMBL" id="NFHB01000010">
    <property type="protein sequence ID" value="OUN02062.1"/>
    <property type="molecule type" value="Genomic_DNA"/>
</dbReference>
<dbReference type="eggNOG" id="COG2936">
    <property type="taxonomic scope" value="Bacteria"/>
</dbReference>
<gene>
    <name evidence="4" type="ORF">B5G41_13400</name>
</gene>
<dbReference type="Gene3D" id="1.10.3020.10">
    <property type="entry name" value="alpha-amino acid ester hydrolase ( Helical cap domain)"/>
    <property type="match status" value="1"/>
</dbReference>
<dbReference type="InterPro" id="IPR005674">
    <property type="entry name" value="CocE/Ser_esterase"/>
</dbReference>
<dbReference type="RefSeq" id="WP_087403420.1">
    <property type="nucleotide sequence ID" value="NZ_NFHB01000010.1"/>
</dbReference>
<organism evidence="4 5">
    <name type="scientific">Alistipes onderdonkii</name>
    <dbReference type="NCBI Taxonomy" id="328813"/>
    <lineage>
        <taxon>Bacteria</taxon>
        <taxon>Pseudomonadati</taxon>
        <taxon>Bacteroidota</taxon>
        <taxon>Bacteroidia</taxon>
        <taxon>Bacteroidales</taxon>
        <taxon>Rikenellaceae</taxon>
        <taxon>Alistipes</taxon>
    </lineage>
</organism>
<dbReference type="SMART" id="SM00939">
    <property type="entry name" value="PepX_C"/>
    <property type="match status" value="1"/>
</dbReference>
<keyword evidence="1" id="KW-0378">Hydrolase</keyword>
<dbReference type="GO" id="GO:0008239">
    <property type="term" value="F:dipeptidyl-peptidase activity"/>
    <property type="evidence" value="ECO:0007669"/>
    <property type="project" value="InterPro"/>
</dbReference>
<evidence type="ECO:0000256" key="2">
    <source>
        <dbReference type="SAM" id="SignalP"/>
    </source>
</evidence>
<sequence length="608" mass="68180">MKIRGFFALLLTGLLAAVAACAGQPVAELYDKAEYRIAMRDSVALYTAVYTPKAPGKAPVIIFRTPYGCGPYGAGRFPQGFGKGYLRSYVDRGYIIVMQDVRGRYMSEGDFEHVRPAGSGETDETTDSYDTVDWLVRHIPHNNGRVGFAGCSYPGFYAMMGGLCGHPAVKAVSPQAPVTDWFMGDDVHHNGVLMLTDSYRFLSSMNTPPGRVPAAKMPSMSRQTQPDERTFFLEHTTLAELTALLKPNPFWEEMAAHPDYDAWWQERDLRRACYNVRPAVLVVGGTFDAEDCFGAWNLYRALIRQSPSTPCHLVVGPWAHGAWRNGGRTLGAFDFGGDASWEYYMEHFEVPFFDHYLREGNTDEAALLPAAAIFSSGDNRWHTFGRSLPRGARKLTLYLADGGILDTRRPTAKISASTYVSDPSDPVPYYEASGLRRPKEYMVADQRFLSGRPDVLTFVSEPLEEDMTFVGPVDADLEVMLSTTDADFVVKLIDLFPEDDPLPGYRMLVRGDVMRGRYRRSFSRPEAFTPGVPARVPFRMTDIAHTFRTGHRIMVQVQSTWFPLAERNPQQFVDVWNCRASDFVPCRISLLHQRDNASSVTVWRLGAH</sequence>
<dbReference type="InterPro" id="IPR008979">
    <property type="entry name" value="Galactose-bd-like_sf"/>
</dbReference>